<gene>
    <name evidence="2" type="ORF">BD410DRAFT_781593</name>
</gene>
<evidence type="ECO:0008006" key="4">
    <source>
        <dbReference type="Google" id="ProtNLM"/>
    </source>
</evidence>
<keyword evidence="1" id="KW-0812">Transmembrane</keyword>
<dbReference type="VEuPathDB" id="FungiDB:BD410DRAFT_781593"/>
<accession>A0A4Y7QJX4</accession>
<proteinExistence type="predicted"/>
<dbReference type="AlphaFoldDB" id="A0A4Y7QJX4"/>
<keyword evidence="1" id="KW-0472">Membrane</keyword>
<feature type="transmembrane region" description="Helical" evidence="1">
    <location>
        <begin position="365"/>
        <end position="391"/>
    </location>
</feature>
<keyword evidence="3" id="KW-1185">Reference proteome</keyword>
<evidence type="ECO:0000313" key="2">
    <source>
        <dbReference type="EMBL" id="TDL27715.1"/>
    </source>
</evidence>
<feature type="transmembrane region" description="Helical" evidence="1">
    <location>
        <begin position="315"/>
        <end position="334"/>
    </location>
</feature>
<feature type="transmembrane region" description="Helical" evidence="1">
    <location>
        <begin position="403"/>
        <end position="423"/>
    </location>
</feature>
<organism evidence="2 3">
    <name type="scientific">Rickenella mellea</name>
    <dbReference type="NCBI Taxonomy" id="50990"/>
    <lineage>
        <taxon>Eukaryota</taxon>
        <taxon>Fungi</taxon>
        <taxon>Dikarya</taxon>
        <taxon>Basidiomycota</taxon>
        <taxon>Agaricomycotina</taxon>
        <taxon>Agaricomycetes</taxon>
        <taxon>Hymenochaetales</taxon>
        <taxon>Rickenellaceae</taxon>
        <taxon>Rickenella</taxon>
    </lineage>
</organism>
<protein>
    <recommendedName>
        <fullName evidence="4">WW domain-containing protein</fullName>
    </recommendedName>
</protein>
<feature type="transmembrane region" description="Helical" evidence="1">
    <location>
        <begin position="275"/>
        <end position="295"/>
    </location>
</feature>
<dbReference type="EMBL" id="ML170158">
    <property type="protein sequence ID" value="TDL27715.1"/>
    <property type="molecule type" value="Genomic_DNA"/>
</dbReference>
<reference evidence="2 3" key="1">
    <citation type="submission" date="2018-06" db="EMBL/GenBank/DDBJ databases">
        <title>A transcriptomic atlas of mushroom development highlights an independent origin of complex multicellularity.</title>
        <authorList>
            <consortium name="DOE Joint Genome Institute"/>
            <person name="Krizsan K."/>
            <person name="Almasi E."/>
            <person name="Merenyi Z."/>
            <person name="Sahu N."/>
            <person name="Viragh M."/>
            <person name="Koszo T."/>
            <person name="Mondo S."/>
            <person name="Kiss B."/>
            <person name="Balint B."/>
            <person name="Kues U."/>
            <person name="Barry K."/>
            <person name="Hegedus J.C."/>
            <person name="Henrissat B."/>
            <person name="Johnson J."/>
            <person name="Lipzen A."/>
            <person name="Ohm R."/>
            <person name="Nagy I."/>
            <person name="Pangilinan J."/>
            <person name="Yan J."/>
            <person name="Xiong Y."/>
            <person name="Grigoriev I.V."/>
            <person name="Hibbett D.S."/>
            <person name="Nagy L.G."/>
        </authorList>
    </citation>
    <scope>NUCLEOTIDE SEQUENCE [LARGE SCALE GENOMIC DNA]</scope>
    <source>
        <strain evidence="2 3">SZMC22713</strain>
    </source>
</reference>
<sequence length="450" mass="50193">MTDLGPSFLNSFPATYTSGTALPAGWEEYHFAWAGPKGRYFYHAPSSLLTTFDVRLLQSDQQMSAVFDAKIAYAMSVKATHSHQEVIFSPSENAADPSPKLLGVVDHSRLTIKFDHNPVQLGPDYAYAQYVQFTTWSHLDTNGIIITAATSVLIACLEEHQFSRGLKLIFTEEQATTLLDLLQVESPRRSSTAMKVLESYAWVFLREPHPKPKFFYPASMKAKPFWFDAIAAVPFLRIPYQYRERLHDLCRCSDGELPHQWEGFIPAMVNEWTQLNIVLALLLSSNVALLALPGVVNAGTSVPLASSISRGAGLVSIYCSLLGLLCGLVLLWVHQPSVSTSLIRPRSSSGVHQAVAYLRRRNIDLLALVLSFPLLLLVWGVLSFAISASAWSFVYSGTPLKVASMFMLALLTCSPFLLMWYFWGVWEDVESMDMGHNWDDHGVVIIKPKK</sequence>
<keyword evidence="1" id="KW-1133">Transmembrane helix</keyword>
<dbReference type="Proteomes" id="UP000294933">
    <property type="component" value="Unassembled WGS sequence"/>
</dbReference>
<name>A0A4Y7QJX4_9AGAM</name>
<evidence type="ECO:0000313" key="3">
    <source>
        <dbReference type="Proteomes" id="UP000294933"/>
    </source>
</evidence>
<evidence type="ECO:0000256" key="1">
    <source>
        <dbReference type="SAM" id="Phobius"/>
    </source>
</evidence>